<feature type="region of interest" description="Disordered" evidence="1">
    <location>
        <begin position="36"/>
        <end position="78"/>
    </location>
</feature>
<protein>
    <recommendedName>
        <fullName evidence="2">Transposase IS701-like DDE domain-containing protein</fullName>
    </recommendedName>
</protein>
<organism evidence="3 4">
    <name type="scientific">Streptomyces rochei</name>
    <name type="common">Streptomyces parvullus</name>
    <dbReference type="NCBI Taxonomy" id="1928"/>
    <lineage>
        <taxon>Bacteria</taxon>
        <taxon>Bacillati</taxon>
        <taxon>Actinomycetota</taxon>
        <taxon>Actinomycetes</taxon>
        <taxon>Kitasatosporales</taxon>
        <taxon>Streptomycetaceae</taxon>
        <taxon>Streptomyces</taxon>
        <taxon>Streptomyces rochei group</taxon>
    </lineage>
</organism>
<dbReference type="Pfam" id="PF13546">
    <property type="entry name" value="DDE_5"/>
    <property type="match status" value="1"/>
</dbReference>
<reference evidence="3" key="1">
    <citation type="submission" date="2023-03" db="EMBL/GenBank/DDBJ databases">
        <title>Borrelidin-producing and root-colonizing Streptomyces rochei is a potent biopesticide for soil-borne oomycete-caused plant diseases.</title>
        <authorList>
            <person name="Zhou D."/>
            <person name="Wang X."/>
            <person name="Navarro-Munoz J.C."/>
            <person name="Li W."/>
            <person name="Li J."/>
            <person name="Jiu M."/>
            <person name="Deng S."/>
            <person name="Ye Y."/>
            <person name="Daly P."/>
            <person name="Wei L."/>
        </authorList>
    </citation>
    <scope>NUCLEOTIDE SEQUENCE</scope>
    <source>
        <strain evidence="3">JK1</strain>
    </source>
</reference>
<dbReference type="AlphaFoldDB" id="A0AAX3ZTR6"/>
<name>A0AAX3ZTR6_STRRO</name>
<evidence type="ECO:0000313" key="4">
    <source>
        <dbReference type="Proteomes" id="UP001231701"/>
    </source>
</evidence>
<dbReference type="Proteomes" id="UP001231701">
    <property type="component" value="Chromosome"/>
</dbReference>
<dbReference type="RefSeq" id="WP_228899500.1">
    <property type="nucleotide sequence ID" value="NZ_JBHVKF010000012.1"/>
</dbReference>
<feature type="domain" description="Transposase IS701-like DDE" evidence="2">
    <location>
        <begin position="2"/>
        <end position="62"/>
    </location>
</feature>
<accession>A0AAX3ZTR6</accession>
<dbReference type="InterPro" id="IPR038721">
    <property type="entry name" value="IS701-like_DDE_dom"/>
</dbReference>
<evidence type="ECO:0000259" key="2">
    <source>
        <dbReference type="Pfam" id="PF13546"/>
    </source>
</evidence>
<sequence length="78" mass="8028">MVAVAGYGVSTPFPLGLELRGLPYVLALIGKEVAHPGNAEPLQPAYGGLGPPTPARHRAPPRASRSSQPRPVPAGSPR</sequence>
<dbReference type="EMBL" id="CP121271">
    <property type="protein sequence ID" value="WMC90576.1"/>
    <property type="molecule type" value="Genomic_DNA"/>
</dbReference>
<evidence type="ECO:0000256" key="1">
    <source>
        <dbReference type="SAM" id="MobiDB-lite"/>
    </source>
</evidence>
<proteinExistence type="predicted"/>
<gene>
    <name evidence="3" type="ORF">P7W03_01110</name>
</gene>
<evidence type="ECO:0000313" key="3">
    <source>
        <dbReference type="EMBL" id="WMC90576.1"/>
    </source>
</evidence>